<dbReference type="GO" id="GO:0043115">
    <property type="term" value="F:precorrin-2 dehydrogenase activity"/>
    <property type="evidence" value="ECO:0007669"/>
    <property type="project" value="UniProtKB-EC"/>
</dbReference>
<evidence type="ECO:0000256" key="5">
    <source>
        <dbReference type="ARBA" id="ARBA00023244"/>
    </source>
</evidence>
<proteinExistence type="predicted"/>
<keyword evidence="3" id="KW-0560">Oxidoreductase</keyword>
<dbReference type="RefSeq" id="WP_054844847.1">
    <property type="nucleotide sequence ID" value="NZ_AP018929.1"/>
</dbReference>
<evidence type="ECO:0000313" key="6">
    <source>
        <dbReference type="EMBL" id="BBG24550.1"/>
    </source>
</evidence>
<dbReference type="GO" id="GO:0004325">
    <property type="term" value="F:ferrochelatase activity"/>
    <property type="evidence" value="ECO:0007669"/>
    <property type="project" value="InterPro"/>
</dbReference>
<accession>A0A510DX44</accession>
<evidence type="ECO:0000256" key="1">
    <source>
        <dbReference type="ARBA" id="ARBA00005010"/>
    </source>
</evidence>
<dbReference type="AlphaFoldDB" id="A0A510E5L4"/>
<dbReference type="SUPFAM" id="SSF51735">
    <property type="entry name" value="NAD(P)-binding Rossmann-fold domains"/>
    <property type="match status" value="1"/>
</dbReference>
<dbReference type="OrthoDB" id="10510at2157"/>
<dbReference type="GO" id="GO:0019354">
    <property type="term" value="P:siroheme biosynthetic process"/>
    <property type="evidence" value="ECO:0007669"/>
    <property type="project" value="UniProtKB-UniPathway"/>
</dbReference>
<dbReference type="UniPathway" id="UPA00262">
    <property type="reaction ID" value="UER00222"/>
</dbReference>
<keyword evidence="5" id="KW-0627">Porphyrin biosynthesis</keyword>
<name>A0A510E5L4_9CREN</name>
<keyword evidence="8" id="KW-1185">Reference proteome</keyword>
<dbReference type="InterPro" id="IPR028161">
    <property type="entry name" value="Met8-like"/>
</dbReference>
<dbReference type="Proteomes" id="UP000325030">
    <property type="component" value="Chromosome"/>
</dbReference>
<protein>
    <recommendedName>
        <fullName evidence="2">precorrin-2 dehydrogenase</fullName>
        <ecNumber evidence="2">1.3.1.76</ecNumber>
    </recommendedName>
</protein>
<dbReference type="Proteomes" id="UP000322983">
    <property type="component" value="Chromosome"/>
</dbReference>
<dbReference type="STRING" id="1294262.GCA_001316085_00126"/>
<evidence type="ECO:0000256" key="2">
    <source>
        <dbReference type="ARBA" id="ARBA00012400"/>
    </source>
</evidence>
<dbReference type="EC" id="1.3.1.76" evidence="2"/>
<evidence type="ECO:0000313" key="7">
    <source>
        <dbReference type="EMBL" id="BBG27338.1"/>
    </source>
</evidence>
<dbReference type="Gene3D" id="3.40.50.720">
    <property type="entry name" value="NAD(P)-binding Rossmann-like Domain"/>
    <property type="match status" value="1"/>
</dbReference>
<dbReference type="PANTHER" id="PTHR35330">
    <property type="entry name" value="SIROHEME BIOSYNTHESIS PROTEIN MET8"/>
    <property type="match status" value="1"/>
</dbReference>
<evidence type="ECO:0000313" key="8">
    <source>
        <dbReference type="Proteomes" id="UP000322983"/>
    </source>
</evidence>
<dbReference type="EMBL" id="AP018930">
    <property type="protein sequence ID" value="BBG27338.1"/>
    <property type="molecule type" value="Genomic_DNA"/>
</dbReference>
<keyword evidence="4" id="KW-0520">NAD</keyword>
<sequence>MSYFFPIFLRTSNIKVAIIGGGTVGTIRAKEMAKAGFPVKVISENFSEELIRESQNNNNLSLVKMKVTLENLPNVIRDSLIIISATSDHDLNREVCKISRFLGKLCNNPSDRESSDFIVPISSVNDNFGIAITTFGNSSLVSKELLKKVIEIADSREMVNLLKSMTYVKSFLKENVKDPKVRYNLYHVIFNDESFRNLAKTDDITRSLERAKELIGEGHARQEENRGSIE</sequence>
<organism evidence="7 9">
    <name type="scientific">Sulfuracidifex tepidarius</name>
    <dbReference type="NCBI Taxonomy" id="1294262"/>
    <lineage>
        <taxon>Archaea</taxon>
        <taxon>Thermoproteota</taxon>
        <taxon>Thermoprotei</taxon>
        <taxon>Sulfolobales</taxon>
        <taxon>Sulfolobaceae</taxon>
        <taxon>Sulfuracidifex</taxon>
    </lineage>
</organism>
<dbReference type="Pfam" id="PF13241">
    <property type="entry name" value="NAD_binding_7"/>
    <property type="match status" value="1"/>
</dbReference>
<dbReference type="PANTHER" id="PTHR35330:SF1">
    <property type="entry name" value="SIROHEME BIOSYNTHESIS PROTEIN MET8"/>
    <property type="match status" value="1"/>
</dbReference>
<dbReference type="SUPFAM" id="SSF75615">
    <property type="entry name" value="Siroheme synthase middle domains-like"/>
    <property type="match status" value="1"/>
</dbReference>
<evidence type="ECO:0000256" key="3">
    <source>
        <dbReference type="ARBA" id="ARBA00023002"/>
    </source>
</evidence>
<evidence type="ECO:0000256" key="4">
    <source>
        <dbReference type="ARBA" id="ARBA00023027"/>
    </source>
</evidence>
<dbReference type="KEGG" id="step:IC006_1875"/>
<reference evidence="9" key="1">
    <citation type="submission" date="2018-09" db="EMBL/GenBank/DDBJ databases">
        <title>Complete Genome Sequencing of Sulfolobus sp. JCM 16834.</title>
        <authorList>
            <person name="Kato S."/>
            <person name="Itoh T."/>
            <person name="Ohkuma M."/>
        </authorList>
    </citation>
    <scope>NUCLEOTIDE SEQUENCE [LARGE SCALE GENOMIC DNA]</scope>
    <source>
        <strain evidence="9">IC-007</strain>
    </source>
</reference>
<reference evidence="7 8" key="2">
    <citation type="journal article" date="2020" name="Int. J. Syst. Evol. Microbiol.">
        <title>Sulfuracidifex tepidarius gen. nov., sp. nov. and transfer of Sulfolobus metallicus Huber and Stetter 1992 to the genus Sulfuracidifex as Sulfuracidifex metallicus comb. nov.</title>
        <authorList>
            <person name="Itoh T."/>
            <person name="Miura T."/>
            <person name="Sakai H.D."/>
            <person name="Kato S."/>
            <person name="Ohkuma M."/>
            <person name="Takashina T."/>
        </authorList>
    </citation>
    <scope>NUCLEOTIDE SEQUENCE</scope>
    <source>
        <strain evidence="6 8">IC-006</strain>
        <strain evidence="7">IC-007</strain>
    </source>
</reference>
<accession>A0A510E5L4</accession>
<gene>
    <name evidence="6" type="ORF">IC006_1875</name>
    <name evidence="7" type="ORF">IC007_1883</name>
</gene>
<evidence type="ECO:0000313" key="9">
    <source>
        <dbReference type="Proteomes" id="UP000325030"/>
    </source>
</evidence>
<dbReference type="EMBL" id="AP018929">
    <property type="protein sequence ID" value="BBG24550.1"/>
    <property type="molecule type" value="Genomic_DNA"/>
</dbReference>
<dbReference type="InterPro" id="IPR036291">
    <property type="entry name" value="NAD(P)-bd_dom_sf"/>
</dbReference>
<comment type="pathway">
    <text evidence="1">Porphyrin-containing compound metabolism; siroheme biosynthesis; sirohydrochlorin from precorrin-2: step 1/1.</text>
</comment>
<dbReference type="GeneID" id="41718218"/>